<evidence type="ECO:0000256" key="2">
    <source>
        <dbReference type="ARBA" id="ARBA00022692"/>
    </source>
</evidence>
<dbReference type="eggNOG" id="KOG3750">
    <property type="taxonomic scope" value="Eukaryota"/>
</dbReference>
<sequence length="387" mass="41288">MSTLTATQQRRRSKLPLGLQLHHLAFALYLTSIVILGTAYSVVYGTHLQNVRISSGLSASSDSQFPATLPGAAVAPAPIQNGVEGSTNLGPIPPSILLPPHHALNYWANRKNIVNQIFVKKAWLWTTIAWLLQLFLLRLAPASGSATPTSTVGAAPSRASARVGARVDHKKQDDASSATEAAAAQATITSPVSIPVLRYMIATSAWLLFANWFFGPPLSERILTATGAVCVPSSNPGQSPVEDLYCRTRTPLSSSSHPALFSSNSAATLKTSKSIRAMWKGGHDISGHTFIMVLSSLLLLEDVAPYLAALLGRSAIGRILFPNKVTVDVARTRWDAKAYAAVGASVALVGLWSWMLLNTAIYFHTPQEKISGLLVGLLAWLALPKGN</sequence>
<dbReference type="GO" id="GO:0008654">
    <property type="term" value="P:phospholipid biosynthetic process"/>
    <property type="evidence" value="ECO:0007669"/>
    <property type="project" value="TreeGrafter"/>
</dbReference>
<dbReference type="GeneID" id="24108738"/>
<dbReference type="EMBL" id="DF238799">
    <property type="protein sequence ID" value="GAC95872.1"/>
    <property type="molecule type" value="Genomic_DNA"/>
</dbReference>
<evidence type="ECO:0000256" key="6">
    <source>
        <dbReference type="ARBA" id="ARBA00023098"/>
    </source>
</evidence>
<evidence type="ECO:0000313" key="9">
    <source>
        <dbReference type="EMBL" id="GAC95872.1"/>
    </source>
</evidence>
<keyword evidence="10" id="KW-1185">Reference proteome</keyword>
<evidence type="ECO:0000256" key="7">
    <source>
        <dbReference type="ARBA" id="ARBA00023136"/>
    </source>
</evidence>
<evidence type="ECO:0000256" key="3">
    <source>
        <dbReference type="ARBA" id="ARBA00022801"/>
    </source>
</evidence>
<gene>
    <name evidence="9" type="ORF">PHSY_003450</name>
</gene>
<feature type="transmembrane region" description="Helical" evidence="8">
    <location>
        <begin position="21"/>
        <end position="43"/>
    </location>
</feature>
<evidence type="ECO:0000256" key="5">
    <source>
        <dbReference type="ARBA" id="ARBA00022989"/>
    </source>
</evidence>
<proteinExistence type="predicted"/>
<dbReference type="Pfam" id="PF10261">
    <property type="entry name" value="FIT"/>
    <property type="match status" value="1"/>
</dbReference>
<dbReference type="InterPro" id="IPR019388">
    <property type="entry name" value="FIT"/>
</dbReference>
<dbReference type="GO" id="GO:0034389">
    <property type="term" value="P:lipid droplet organization"/>
    <property type="evidence" value="ECO:0007669"/>
    <property type="project" value="TreeGrafter"/>
</dbReference>
<evidence type="ECO:0000313" key="10">
    <source>
        <dbReference type="Proteomes" id="UP000014071"/>
    </source>
</evidence>
<keyword evidence="5 8" id="KW-1133">Transmembrane helix</keyword>
<dbReference type="PANTHER" id="PTHR23129:SF0">
    <property type="entry name" value="ACYL-COENZYME A DIPHOSPHATASE FITM2"/>
    <property type="match status" value="1"/>
</dbReference>
<dbReference type="RefSeq" id="XP_012189459.1">
    <property type="nucleotide sequence ID" value="XM_012334069.1"/>
</dbReference>
<organism evidence="9 10">
    <name type="scientific">Pseudozyma hubeiensis (strain SY62)</name>
    <name type="common">Yeast</name>
    <dbReference type="NCBI Taxonomy" id="1305764"/>
    <lineage>
        <taxon>Eukaryota</taxon>
        <taxon>Fungi</taxon>
        <taxon>Dikarya</taxon>
        <taxon>Basidiomycota</taxon>
        <taxon>Ustilaginomycotina</taxon>
        <taxon>Ustilaginomycetes</taxon>
        <taxon>Ustilaginales</taxon>
        <taxon>Ustilaginaceae</taxon>
        <taxon>Pseudozyma</taxon>
    </lineage>
</organism>
<dbReference type="PANTHER" id="PTHR23129">
    <property type="entry name" value="ACYL-COENZYME A DIPHOSPHATASE FITM2"/>
    <property type="match status" value="1"/>
</dbReference>
<protein>
    <submittedName>
        <fullName evidence="9">Alpha-galactosidase</fullName>
    </submittedName>
</protein>
<dbReference type="STRING" id="1305764.R9P3R6"/>
<keyword evidence="3" id="KW-0378">Hydrolase</keyword>
<dbReference type="Proteomes" id="UP000014071">
    <property type="component" value="Unassembled WGS sequence"/>
</dbReference>
<dbReference type="GO" id="GO:0005789">
    <property type="term" value="C:endoplasmic reticulum membrane"/>
    <property type="evidence" value="ECO:0007669"/>
    <property type="project" value="UniProtKB-SubCell"/>
</dbReference>
<evidence type="ECO:0000256" key="4">
    <source>
        <dbReference type="ARBA" id="ARBA00022824"/>
    </source>
</evidence>
<keyword evidence="6" id="KW-0443">Lipid metabolism</keyword>
<accession>R9P3R6</accession>
<dbReference type="OrthoDB" id="5579088at2759"/>
<keyword evidence="4" id="KW-0256">Endoplasmic reticulum</keyword>
<dbReference type="GO" id="GO:0019915">
    <property type="term" value="P:lipid storage"/>
    <property type="evidence" value="ECO:0007669"/>
    <property type="project" value="InterPro"/>
</dbReference>
<keyword evidence="7 8" id="KW-0472">Membrane</keyword>
<evidence type="ECO:0000256" key="8">
    <source>
        <dbReference type="SAM" id="Phobius"/>
    </source>
</evidence>
<dbReference type="HOGENOM" id="CLU_048143_1_0_1"/>
<reference evidence="10" key="1">
    <citation type="journal article" date="2013" name="Genome Announc.">
        <title>Draft genome sequence of the basidiomycetous yeast-like fungus Pseudozyma hubeiensis SY62, which produces an abundant amount of the biosurfactant mannosylerythritol lipids.</title>
        <authorList>
            <person name="Konishi M."/>
            <person name="Hatada Y."/>
            <person name="Horiuchi J."/>
        </authorList>
    </citation>
    <scope>NUCLEOTIDE SEQUENCE [LARGE SCALE GENOMIC DNA]</scope>
    <source>
        <strain evidence="10">SY62</strain>
    </source>
</reference>
<dbReference type="GO" id="GO:0010945">
    <property type="term" value="F:coenzyme A diphosphatase activity"/>
    <property type="evidence" value="ECO:0007669"/>
    <property type="project" value="InterPro"/>
</dbReference>
<comment type="subcellular location">
    <subcellularLocation>
        <location evidence="1">Endoplasmic reticulum membrane</location>
        <topology evidence="1">Multi-pass membrane protein</topology>
    </subcellularLocation>
</comment>
<dbReference type="AlphaFoldDB" id="R9P3R6"/>
<evidence type="ECO:0000256" key="1">
    <source>
        <dbReference type="ARBA" id="ARBA00004477"/>
    </source>
</evidence>
<name>R9P3R6_PSEHS</name>
<keyword evidence="2 8" id="KW-0812">Transmembrane</keyword>